<name>A0A8H5B8S8_9AGAR</name>
<dbReference type="AlphaFoldDB" id="A0A8H5B8S8"/>
<keyword evidence="1" id="KW-1133">Transmembrane helix</keyword>
<dbReference type="Proteomes" id="UP000567179">
    <property type="component" value="Unassembled WGS sequence"/>
</dbReference>
<gene>
    <name evidence="2" type="ORF">D9619_011044</name>
</gene>
<feature type="transmembrane region" description="Helical" evidence="1">
    <location>
        <begin position="31"/>
        <end position="53"/>
    </location>
</feature>
<evidence type="ECO:0000313" key="3">
    <source>
        <dbReference type="Proteomes" id="UP000567179"/>
    </source>
</evidence>
<accession>A0A8H5B8S8</accession>
<organism evidence="2 3">
    <name type="scientific">Psilocybe cf. subviscida</name>
    <dbReference type="NCBI Taxonomy" id="2480587"/>
    <lineage>
        <taxon>Eukaryota</taxon>
        <taxon>Fungi</taxon>
        <taxon>Dikarya</taxon>
        <taxon>Basidiomycota</taxon>
        <taxon>Agaricomycotina</taxon>
        <taxon>Agaricomycetes</taxon>
        <taxon>Agaricomycetidae</taxon>
        <taxon>Agaricales</taxon>
        <taxon>Agaricineae</taxon>
        <taxon>Strophariaceae</taxon>
        <taxon>Psilocybe</taxon>
    </lineage>
</organism>
<comment type="caution">
    <text evidence="2">The sequence shown here is derived from an EMBL/GenBank/DDBJ whole genome shotgun (WGS) entry which is preliminary data.</text>
</comment>
<protein>
    <submittedName>
        <fullName evidence="2">Uncharacterized protein</fullName>
    </submittedName>
</protein>
<reference evidence="2 3" key="1">
    <citation type="journal article" date="2020" name="ISME J.">
        <title>Uncovering the hidden diversity of litter-decomposition mechanisms in mushroom-forming fungi.</title>
        <authorList>
            <person name="Floudas D."/>
            <person name="Bentzer J."/>
            <person name="Ahren D."/>
            <person name="Johansson T."/>
            <person name="Persson P."/>
            <person name="Tunlid A."/>
        </authorList>
    </citation>
    <scope>NUCLEOTIDE SEQUENCE [LARGE SCALE GENOMIC DNA]</scope>
    <source>
        <strain evidence="2 3">CBS 101986</strain>
    </source>
</reference>
<keyword evidence="1" id="KW-0812">Transmembrane</keyword>
<sequence>MSKLESQFTILALSHRISLDELERRQAKLELAFYLLNALLWVLPNAGFSGGIVQYSKRVLPQVLYQHKPGLVRRVRKCLDTYASRVLNAKLKELEQRIEDVHHITSSAYRAPDTHTTNASGHHRLQAKRLTVSTLTARRTIIIVYIPATSLTLRGSGEELRQTGDENEGMASRGVGLLRRRSWTQNPFLGSQWGISPPLTDRWSSIASLSSADAPLVPVKVRRYSSPRLRWSRSVPVESHIASPRIDLAAWTPRTMHYRLHGL</sequence>
<keyword evidence="3" id="KW-1185">Reference proteome</keyword>
<evidence type="ECO:0000313" key="2">
    <source>
        <dbReference type="EMBL" id="KAF5318735.1"/>
    </source>
</evidence>
<dbReference type="EMBL" id="JAACJJ010000030">
    <property type="protein sequence ID" value="KAF5318735.1"/>
    <property type="molecule type" value="Genomic_DNA"/>
</dbReference>
<keyword evidence="1" id="KW-0472">Membrane</keyword>
<evidence type="ECO:0000256" key="1">
    <source>
        <dbReference type="SAM" id="Phobius"/>
    </source>
</evidence>
<proteinExistence type="predicted"/>